<evidence type="ECO:0000256" key="2">
    <source>
        <dbReference type="ARBA" id="ARBA00023015"/>
    </source>
</evidence>
<dbReference type="Gene3D" id="1.10.357.10">
    <property type="entry name" value="Tetracycline Repressor, domain 2"/>
    <property type="match status" value="1"/>
</dbReference>
<dbReference type="SUPFAM" id="SSF48498">
    <property type="entry name" value="Tetracyclin repressor-like, C-terminal domain"/>
    <property type="match status" value="1"/>
</dbReference>
<proteinExistence type="predicted"/>
<keyword evidence="2" id="KW-0805">Transcription regulation</keyword>
<dbReference type="AlphaFoldDB" id="A0AAP4X132"/>
<evidence type="ECO:0000313" key="8">
    <source>
        <dbReference type="Proteomes" id="UP001170481"/>
    </source>
</evidence>
<dbReference type="InterPro" id="IPR023772">
    <property type="entry name" value="DNA-bd_HTH_TetR-type_CS"/>
</dbReference>
<evidence type="ECO:0000256" key="5">
    <source>
        <dbReference type="PROSITE-ProRule" id="PRU00335"/>
    </source>
</evidence>
<name>A0AAP4X132_9GAMM</name>
<dbReference type="Pfam" id="PF00440">
    <property type="entry name" value="TetR_N"/>
    <property type="match status" value="1"/>
</dbReference>
<accession>A0AAP4X132</accession>
<dbReference type="InterPro" id="IPR036271">
    <property type="entry name" value="Tet_transcr_reg_TetR-rel_C_sf"/>
</dbReference>
<keyword evidence="4" id="KW-0804">Transcription</keyword>
<evidence type="ECO:0000256" key="4">
    <source>
        <dbReference type="ARBA" id="ARBA00023163"/>
    </source>
</evidence>
<dbReference type="InterPro" id="IPR039538">
    <property type="entry name" value="BetI_C"/>
</dbReference>
<evidence type="ECO:0000256" key="3">
    <source>
        <dbReference type="ARBA" id="ARBA00023125"/>
    </source>
</evidence>
<dbReference type="RefSeq" id="WP_054556001.1">
    <property type="nucleotide sequence ID" value="NZ_JAUORK010000005.1"/>
</dbReference>
<sequence>MSRKAFQRLSQDQRRRDLLEATLSCVAQHGLAGASVRRVAEAAGVSPGLIRHHFGTKDDMVRAAYAYMMGQLTSDIADASPASDESPACRLARFIAASLTQPNLAAHKISLWATFIGRVRHDASYSAVHQETYREFLDLLAQLVHPVLSAHALPATESDCQEQAIALNGLIDGLWLEGGLEHGLYPVERLPAIAMRAAEGILRLPQGTLLEHVAITTSPPPHRS</sequence>
<dbReference type="PANTHER" id="PTHR30055:SF228">
    <property type="entry name" value="TRANSCRIPTIONAL REGULATOR-RELATED"/>
    <property type="match status" value="1"/>
</dbReference>
<dbReference type="PRINTS" id="PR00455">
    <property type="entry name" value="HTHTETR"/>
</dbReference>
<dbReference type="PROSITE" id="PS01081">
    <property type="entry name" value="HTH_TETR_1"/>
    <property type="match status" value="1"/>
</dbReference>
<dbReference type="InterPro" id="IPR050109">
    <property type="entry name" value="HTH-type_TetR-like_transc_reg"/>
</dbReference>
<evidence type="ECO:0000313" key="7">
    <source>
        <dbReference type="EMBL" id="MDO6671663.1"/>
    </source>
</evidence>
<evidence type="ECO:0000259" key="6">
    <source>
        <dbReference type="PROSITE" id="PS50977"/>
    </source>
</evidence>
<dbReference type="GO" id="GO:0003700">
    <property type="term" value="F:DNA-binding transcription factor activity"/>
    <property type="evidence" value="ECO:0007669"/>
    <property type="project" value="TreeGrafter"/>
</dbReference>
<dbReference type="EMBL" id="JAUORK010000005">
    <property type="protein sequence ID" value="MDO6671663.1"/>
    <property type="molecule type" value="Genomic_DNA"/>
</dbReference>
<organism evidence="7 8">
    <name type="scientific">Cobetia amphilecti</name>
    <dbReference type="NCBI Taxonomy" id="1055104"/>
    <lineage>
        <taxon>Bacteria</taxon>
        <taxon>Pseudomonadati</taxon>
        <taxon>Pseudomonadota</taxon>
        <taxon>Gammaproteobacteria</taxon>
        <taxon>Oceanospirillales</taxon>
        <taxon>Halomonadaceae</taxon>
        <taxon>Cobetia</taxon>
    </lineage>
</organism>
<evidence type="ECO:0000256" key="1">
    <source>
        <dbReference type="ARBA" id="ARBA00022491"/>
    </source>
</evidence>
<feature type="DNA-binding region" description="H-T-H motif" evidence="5">
    <location>
        <begin position="35"/>
        <end position="54"/>
    </location>
</feature>
<gene>
    <name evidence="7" type="ORF">Q4535_05970</name>
</gene>
<dbReference type="SUPFAM" id="SSF46689">
    <property type="entry name" value="Homeodomain-like"/>
    <property type="match status" value="1"/>
</dbReference>
<reference evidence="7" key="1">
    <citation type="submission" date="2023-07" db="EMBL/GenBank/DDBJ databases">
        <title>Genome content predicts the carbon catabolic preferences of heterotrophic bacteria.</title>
        <authorList>
            <person name="Gralka M."/>
        </authorList>
    </citation>
    <scope>NUCLEOTIDE SEQUENCE</scope>
    <source>
        <strain evidence="7">C2R13</strain>
    </source>
</reference>
<dbReference type="InterPro" id="IPR001647">
    <property type="entry name" value="HTH_TetR"/>
</dbReference>
<dbReference type="Proteomes" id="UP001170481">
    <property type="component" value="Unassembled WGS sequence"/>
</dbReference>
<dbReference type="GO" id="GO:0000976">
    <property type="term" value="F:transcription cis-regulatory region binding"/>
    <property type="evidence" value="ECO:0007669"/>
    <property type="project" value="TreeGrafter"/>
</dbReference>
<dbReference type="PANTHER" id="PTHR30055">
    <property type="entry name" value="HTH-TYPE TRANSCRIPTIONAL REGULATOR RUTR"/>
    <property type="match status" value="1"/>
</dbReference>
<dbReference type="Pfam" id="PF13977">
    <property type="entry name" value="TetR_C_6"/>
    <property type="match status" value="1"/>
</dbReference>
<keyword evidence="1" id="KW-0678">Repressor</keyword>
<protein>
    <submittedName>
        <fullName evidence="7">TetR family transcriptional regulator C-terminal domain-containing protein</fullName>
    </submittedName>
</protein>
<dbReference type="InterPro" id="IPR009057">
    <property type="entry name" value="Homeodomain-like_sf"/>
</dbReference>
<dbReference type="PROSITE" id="PS50977">
    <property type="entry name" value="HTH_TETR_2"/>
    <property type="match status" value="1"/>
</dbReference>
<keyword evidence="3 5" id="KW-0238">DNA-binding</keyword>
<feature type="domain" description="HTH tetR-type" evidence="6">
    <location>
        <begin position="12"/>
        <end position="72"/>
    </location>
</feature>
<comment type="caution">
    <text evidence="7">The sequence shown here is derived from an EMBL/GenBank/DDBJ whole genome shotgun (WGS) entry which is preliminary data.</text>
</comment>